<comment type="caution">
    <text evidence="3">The sequence shown here is derived from an EMBL/GenBank/DDBJ whole genome shotgun (WGS) entry which is preliminary data.</text>
</comment>
<organism evidence="3 4">
    <name type="scientific">Deinococcus oregonensis</name>
    <dbReference type="NCBI Taxonomy" id="1805970"/>
    <lineage>
        <taxon>Bacteria</taxon>
        <taxon>Thermotogati</taxon>
        <taxon>Deinococcota</taxon>
        <taxon>Deinococci</taxon>
        <taxon>Deinococcales</taxon>
        <taxon>Deinococcaceae</taxon>
        <taxon>Deinococcus</taxon>
    </lineage>
</organism>
<protein>
    <submittedName>
        <fullName evidence="3">Uncharacterized protein</fullName>
    </submittedName>
</protein>
<proteinExistence type="predicted"/>
<keyword evidence="4" id="KW-1185">Reference proteome</keyword>
<dbReference type="Proteomes" id="UP001589733">
    <property type="component" value="Unassembled WGS sequence"/>
</dbReference>
<feature type="chain" id="PRO_5047419924" evidence="2">
    <location>
        <begin position="21"/>
        <end position="197"/>
    </location>
</feature>
<keyword evidence="2" id="KW-0732">Signal</keyword>
<sequence length="197" mass="21168">MQPNRILLTTALLLTSLAAAQQRNPASGSGFQMTPEMRARMAAMQPIMNLSQTVRLLPELEKNKATAVTKTQAKTLLTILTTLQKASAVQSNDAKKYLTQIEDKILTEKQLTALDTLMIKAEKEQQAQRAARQSGQTARVPGIPGNLLGGQRARSTGGQNAAGQAGTGQRQPGAFNPFKEGRGAEALNSYIALLKKK</sequence>
<feature type="compositionally biased region" description="Low complexity" evidence="1">
    <location>
        <begin position="157"/>
        <end position="174"/>
    </location>
</feature>
<evidence type="ECO:0000256" key="1">
    <source>
        <dbReference type="SAM" id="MobiDB-lite"/>
    </source>
</evidence>
<evidence type="ECO:0000313" key="3">
    <source>
        <dbReference type="EMBL" id="MFB9993253.1"/>
    </source>
</evidence>
<reference evidence="3 4" key="1">
    <citation type="submission" date="2024-09" db="EMBL/GenBank/DDBJ databases">
        <authorList>
            <person name="Sun Q."/>
            <person name="Mori K."/>
        </authorList>
    </citation>
    <scope>NUCLEOTIDE SEQUENCE [LARGE SCALE GENOMIC DNA]</scope>
    <source>
        <strain evidence="3 4">JCM 13503</strain>
    </source>
</reference>
<dbReference type="RefSeq" id="WP_380011715.1">
    <property type="nucleotide sequence ID" value="NZ_JBHLYR010000045.1"/>
</dbReference>
<accession>A0ABV6B0H5</accession>
<feature type="signal peptide" evidence="2">
    <location>
        <begin position="1"/>
        <end position="20"/>
    </location>
</feature>
<evidence type="ECO:0000256" key="2">
    <source>
        <dbReference type="SAM" id="SignalP"/>
    </source>
</evidence>
<name>A0ABV6B0H5_9DEIO</name>
<evidence type="ECO:0000313" key="4">
    <source>
        <dbReference type="Proteomes" id="UP001589733"/>
    </source>
</evidence>
<gene>
    <name evidence="3" type="ORF">ACFFLM_14870</name>
</gene>
<dbReference type="EMBL" id="JBHLYR010000045">
    <property type="protein sequence ID" value="MFB9993253.1"/>
    <property type="molecule type" value="Genomic_DNA"/>
</dbReference>
<feature type="region of interest" description="Disordered" evidence="1">
    <location>
        <begin position="128"/>
        <end position="181"/>
    </location>
</feature>